<gene>
    <name evidence="2" type="ORF">FEE95_08540</name>
</gene>
<dbReference type="EMBL" id="VATY01000001">
    <property type="protein sequence ID" value="TMM59458.1"/>
    <property type="molecule type" value="Genomic_DNA"/>
</dbReference>
<keyword evidence="3" id="KW-1185">Reference proteome</keyword>
<reference evidence="2 3" key="1">
    <citation type="submission" date="2019-05" db="EMBL/GenBank/DDBJ databases">
        <authorList>
            <person name="Zhang J.-Y."/>
            <person name="Feg X."/>
            <person name="Du Z.-J."/>
        </authorList>
    </citation>
    <scope>NUCLEOTIDE SEQUENCE [LARGE SCALE GENOMIC DNA]</scope>
    <source>
        <strain evidence="2 3">RZ26</strain>
    </source>
</reference>
<evidence type="ECO:0000313" key="2">
    <source>
        <dbReference type="EMBL" id="TMM59458.1"/>
    </source>
</evidence>
<comment type="caution">
    <text evidence="2">The sequence shown here is derived from an EMBL/GenBank/DDBJ whole genome shotgun (WGS) entry which is preliminary data.</text>
</comment>
<dbReference type="RefSeq" id="WP_138657447.1">
    <property type="nucleotide sequence ID" value="NZ_VATY01000001.1"/>
</dbReference>
<name>A0A5S3PX16_9FLAO</name>
<dbReference type="PROSITE" id="PS51257">
    <property type="entry name" value="PROKAR_LIPOPROTEIN"/>
    <property type="match status" value="1"/>
</dbReference>
<dbReference type="OrthoDB" id="1177023at2"/>
<organism evidence="2 3">
    <name type="scientific">Maribacter algarum</name>
    <name type="common">ex Zhang et al. 2020</name>
    <dbReference type="NCBI Taxonomy" id="2578118"/>
    <lineage>
        <taxon>Bacteria</taxon>
        <taxon>Pseudomonadati</taxon>
        <taxon>Bacteroidota</taxon>
        <taxon>Flavobacteriia</taxon>
        <taxon>Flavobacteriales</taxon>
        <taxon>Flavobacteriaceae</taxon>
        <taxon>Maribacter</taxon>
    </lineage>
</organism>
<keyword evidence="1" id="KW-0732">Signal</keyword>
<feature type="signal peptide" evidence="1">
    <location>
        <begin position="1"/>
        <end position="20"/>
    </location>
</feature>
<accession>A0A5S3PX16</accession>
<protein>
    <recommendedName>
        <fullName evidence="4">Lipoprotein</fullName>
    </recommendedName>
</protein>
<proteinExistence type="predicted"/>
<evidence type="ECO:0008006" key="4">
    <source>
        <dbReference type="Google" id="ProtNLM"/>
    </source>
</evidence>
<sequence>MFRFCPLIIAFLILSCSTDAENILAPTLDSSIASKEVVVDNVIACAASNADDDLISVFFYPRPSTTNFKYYETEDVSVDKNDFENYIPVEFPIRDVFNGFLKKFEVSTINEKWVIVAFDEGGKTHLSNPIRLKQNTKPTEYLSQNVSVEASTNMPDFSWQDGSYSDTKIYFHVVSDATNKLLSGTYTFERNFQYYNLDNVVLNVTRGTPPTLKSGSSYNFTLLGVSEDNWVNLFSEIPFQVE</sequence>
<evidence type="ECO:0000256" key="1">
    <source>
        <dbReference type="SAM" id="SignalP"/>
    </source>
</evidence>
<feature type="chain" id="PRO_5024275989" description="Lipoprotein" evidence="1">
    <location>
        <begin position="21"/>
        <end position="242"/>
    </location>
</feature>
<dbReference type="Proteomes" id="UP000310314">
    <property type="component" value="Unassembled WGS sequence"/>
</dbReference>
<evidence type="ECO:0000313" key="3">
    <source>
        <dbReference type="Proteomes" id="UP000310314"/>
    </source>
</evidence>
<dbReference type="AlphaFoldDB" id="A0A5S3PX16"/>